<proteinExistence type="predicted"/>
<comment type="caution">
    <text evidence="1">The sequence shown here is derived from an EMBL/GenBank/DDBJ whole genome shotgun (WGS) entry which is preliminary data.</text>
</comment>
<name>A0AC61KY63_9EURY</name>
<evidence type="ECO:0000313" key="1">
    <source>
        <dbReference type="EMBL" id="PXF56726.1"/>
    </source>
</evidence>
<gene>
    <name evidence="1" type="ORF">C4B59_16450</name>
</gene>
<sequence>MAIPFIAFLFLAIPLILFRVDVVDNGELSPTDISMLRSTVYIPEGVKIGKVLPGGIVRVKADRELYTYLCETYDIPPASAKAIAIALGQGGLVRVVLQDERAYDLAIKMGLNAFKRR</sequence>
<dbReference type="EMBL" id="PQXF01000087">
    <property type="protein sequence ID" value="PXF56726.1"/>
    <property type="molecule type" value="Genomic_DNA"/>
</dbReference>
<protein>
    <submittedName>
        <fullName evidence="1">Uncharacterized protein</fullName>
    </submittedName>
</protein>
<evidence type="ECO:0000313" key="2">
    <source>
        <dbReference type="Proteomes" id="UP000248329"/>
    </source>
</evidence>
<organism evidence="1 2">
    <name type="scientific">Candidatus Methanogaster sp</name>
    <dbReference type="NCBI Taxonomy" id="3386292"/>
    <lineage>
        <taxon>Archaea</taxon>
        <taxon>Methanobacteriati</taxon>
        <taxon>Methanobacteriota</taxon>
        <taxon>Stenosarchaea group</taxon>
        <taxon>Methanomicrobia</taxon>
        <taxon>Methanosarcinales</taxon>
        <taxon>ANME-2 cluster</taxon>
        <taxon>Candidatus Methanogasteraceae</taxon>
        <taxon>Candidatus Methanogaster</taxon>
    </lineage>
</organism>
<accession>A0AC61KY63</accession>
<dbReference type="Proteomes" id="UP000248329">
    <property type="component" value="Unassembled WGS sequence"/>
</dbReference>
<reference evidence="1" key="1">
    <citation type="submission" date="2018-01" db="EMBL/GenBank/DDBJ databases">
        <authorList>
            <person name="Krukenberg V."/>
        </authorList>
    </citation>
    <scope>NUCLEOTIDE SEQUENCE</scope>
    <source>
        <strain evidence="1">E20ANME2</strain>
    </source>
</reference>